<dbReference type="InterPro" id="IPR004410">
    <property type="entry name" value="Malonyl_CoA-ACP_transAc_FabD"/>
</dbReference>
<dbReference type="SUPFAM" id="SSF52151">
    <property type="entry name" value="FabD/lysophospholipase-like"/>
    <property type="match status" value="1"/>
</dbReference>
<evidence type="ECO:0000256" key="2">
    <source>
        <dbReference type="ARBA" id="ARBA00023315"/>
    </source>
</evidence>
<comment type="caution">
    <text evidence="6">The sequence shown here is derived from an EMBL/GenBank/DDBJ whole genome shotgun (WGS) entry which is preliminary data.</text>
</comment>
<dbReference type="Pfam" id="PF00698">
    <property type="entry name" value="Acyl_transf_1"/>
    <property type="match status" value="1"/>
</dbReference>
<dbReference type="Gene3D" id="3.30.70.250">
    <property type="entry name" value="Malonyl-CoA ACP transacylase, ACP-binding"/>
    <property type="match status" value="1"/>
</dbReference>
<dbReference type="SUPFAM" id="SSF55048">
    <property type="entry name" value="Probable ACP-binding domain of malonyl-CoA ACP transacylase"/>
    <property type="match status" value="1"/>
</dbReference>
<dbReference type="InterPro" id="IPR024925">
    <property type="entry name" value="Malonyl_CoA-ACP_transAc"/>
</dbReference>
<feature type="domain" description="Malonyl-CoA:ACP transacylase (MAT)" evidence="5">
    <location>
        <begin position="7"/>
        <end position="293"/>
    </location>
</feature>
<gene>
    <name evidence="6" type="primary">fabD</name>
    <name evidence="6" type="ORF">N5B56_04005</name>
</gene>
<dbReference type="PANTHER" id="PTHR42681">
    <property type="entry name" value="MALONYL-COA-ACYL CARRIER PROTEIN TRANSACYLASE, MITOCHONDRIAL"/>
    <property type="match status" value="1"/>
</dbReference>
<accession>A0ABT2LZE7</accession>
<dbReference type="InterPro" id="IPR001227">
    <property type="entry name" value="Ac_transferase_dom_sf"/>
</dbReference>
<protein>
    <recommendedName>
        <fullName evidence="4">Malonyl CoA-acyl carrier protein transacylase</fullName>
        <ecNumber evidence="4">2.3.1.39</ecNumber>
    </recommendedName>
</protein>
<sequence>MGKTAFIFPGQGAQYFGMGKDFFDKYEDSKKYFEEASKILGFDMEKMCFEENEDLNNTQYTQAAMFTVCAAILQQIEKTGVKPDVCAGLSLGEYAALYSCGTITFEDAVYLLRKRGMFMDEEVPDGKGTMAAVLGMDADKIDDICKNTEGEVAVANYNCPGQIVITGETDAVEKASKTLAENGAKRVLPLKVSGPFHSAMLKGAGDKLEKELKNIELKELKMPYVANCNASYIYDNSQIKELLKKQISSPVKFMQSVEKMIDDGVDTFVEIGPGKTLSKFVKKINKDVTVINIEKVDDLEKLKGLEIC</sequence>
<reference evidence="6" key="1">
    <citation type="submission" date="2022-09" db="EMBL/GenBank/DDBJ databases">
        <title>Eubacterium sp. LFL-14 isolated from human feces.</title>
        <authorList>
            <person name="Liu F."/>
        </authorList>
    </citation>
    <scope>NUCLEOTIDE SEQUENCE</scope>
    <source>
        <strain evidence="6">LFL-14</strain>
    </source>
</reference>
<dbReference type="GO" id="GO:0004314">
    <property type="term" value="F:[acyl-carrier-protein] S-malonyltransferase activity"/>
    <property type="evidence" value="ECO:0007669"/>
    <property type="project" value="UniProtKB-EC"/>
</dbReference>
<keyword evidence="1 4" id="KW-0808">Transferase</keyword>
<evidence type="ECO:0000259" key="5">
    <source>
        <dbReference type="SMART" id="SM00827"/>
    </source>
</evidence>
<dbReference type="SMART" id="SM00827">
    <property type="entry name" value="PKS_AT"/>
    <property type="match status" value="1"/>
</dbReference>
<dbReference type="RefSeq" id="WP_260978425.1">
    <property type="nucleotide sequence ID" value="NZ_JAODBU010000003.1"/>
</dbReference>
<dbReference type="InterPro" id="IPR016036">
    <property type="entry name" value="Malonyl_transacylase_ACP-bd"/>
</dbReference>
<dbReference type="EC" id="2.3.1.39" evidence="4"/>
<evidence type="ECO:0000256" key="1">
    <source>
        <dbReference type="ARBA" id="ARBA00022679"/>
    </source>
</evidence>
<evidence type="ECO:0000313" key="6">
    <source>
        <dbReference type="EMBL" id="MCT7398253.1"/>
    </source>
</evidence>
<comment type="catalytic activity">
    <reaction evidence="3 4">
        <text>holo-[ACP] + malonyl-CoA = malonyl-[ACP] + CoA</text>
        <dbReference type="Rhea" id="RHEA:41792"/>
        <dbReference type="Rhea" id="RHEA-COMP:9623"/>
        <dbReference type="Rhea" id="RHEA-COMP:9685"/>
        <dbReference type="ChEBI" id="CHEBI:57287"/>
        <dbReference type="ChEBI" id="CHEBI:57384"/>
        <dbReference type="ChEBI" id="CHEBI:64479"/>
        <dbReference type="ChEBI" id="CHEBI:78449"/>
        <dbReference type="EC" id="2.3.1.39"/>
    </reaction>
</comment>
<dbReference type="Gene3D" id="3.40.366.10">
    <property type="entry name" value="Malonyl-Coenzyme A Acyl Carrier Protein, domain 2"/>
    <property type="match status" value="1"/>
</dbReference>
<comment type="similarity">
    <text evidence="4">Belongs to the fabD family.</text>
</comment>
<evidence type="ECO:0000256" key="4">
    <source>
        <dbReference type="PIRNR" id="PIRNR000446"/>
    </source>
</evidence>
<dbReference type="InterPro" id="IPR014043">
    <property type="entry name" value="Acyl_transferase_dom"/>
</dbReference>
<evidence type="ECO:0000313" key="7">
    <source>
        <dbReference type="Proteomes" id="UP001431199"/>
    </source>
</evidence>
<organism evidence="6 7">
    <name type="scientific">Eubacterium album</name>
    <dbReference type="NCBI Taxonomy" id="2978477"/>
    <lineage>
        <taxon>Bacteria</taxon>
        <taxon>Bacillati</taxon>
        <taxon>Bacillota</taxon>
        <taxon>Clostridia</taxon>
        <taxon>Eubacteriales</taxon>
        <taxon>Eubacteriaceae</taxon>
        <taxon>Eubacterium</taxon>
    </lineage>
</organism>
<dbReference type="PANTHER" id="PTHR42681:SF1">
    <property type="entry name" value="MALONYL-COA-ACYL CARRIER PROTEIN TRANSACYLASE, MITOCHONDRIAL"/>
    <property type="match status" value="1"/>
</dbReference>
<name>A0ABT2LZE7_9FIRM</name>
<proteinExistence type="inferred from homology"/>
<dbReference type="NCBIfam" id="TIGR00128">
    <property type="entry name" value="fabD"/>
    <property type="match status" value="1"/>
</dbReference>
<keyword evidence="2 4" id="KW-0012">Acyltransferase</keyword>
<dbReference type="PIRSF" id="PIRSF000446">
    <property type="entry name" value="Mct"/>
    <property type="match status" value="1"/>
</dbReference>
<dbReference type="Proteomes" id="UP001431199">
    <property type="component" value="Unassembled WGS sequence"/>
</dbReference>
<keyword evidence="7" id="KW-1185">Reference proteome</keyword>
<dbReference type="InterPro" id="IPR050858">
    <property type="entry name" value="Mal-CoA-ACP_Trans/PKS_FabD"/>
</dbReference>
<dbReference type="EMBL" id="JAODBU010000003">
    <property type="protein sequence ID" value="MCT7398253.1"/>
    <property type="molecule type" value="Genomic_DNA"/>
</dbReference>
<dbReference type="InterPro" id="IPR016035">
    <property type="entry name" value="Acyl_Trfase/lysoPLipase"/>
</dbReference>
<evidence type="ECO:0000256" key="3">
    <source>
        <dbReference type="ARBA" id="ARBA00048462"/>
    </source>
</evidence>